<keyword evidence="4" id="KW-0233">DNA recombination</keyword>
<dbReference type="GO" id="GO:0006310">
    <property type="term" value="P:DNA recombination"/>
    <property type="evidence" value="ECO:0007669"/>
    <property type="project" value="UniProtKB-KW"/>
</dbReference>
<protein>
    <submittedName>
        <fullName evidence="8">Site-specific recombinase XerD</fullName>
    </submittedName>
</protein>
<dbReference type="InterPro" id="IPR044068">
    <property type="entry name" value="CB"/>
</dbReference>
<dbReference type="EMBL" id="FPCJ01000001">
    <property type="protein sequence ID" value="SFV34315.1"/>
    <property type="molecule type" value="Genomic_DNA"/>
</dbReference>
<evidence type="ECO:0000256" key="2">
    <source>
        <dbReference type="ARBA" id="ARBA00022908"/>
    </source>
</evidence>
<dbReference type="PANTHER" id="PTHR30349">
    <property type="entry name" value="PHAGE INTEGRASE-RELATED"/>
    <property type="match status" value="1"/>
</dbReference>
<dbReference type="Gene3D" id="1.10.150.130">
    <property type="match status" value="1"/>
</dbReference>
<dbReference type="Gene3D" id="1.10.443.10">
    <property type="entry name" value="Intergrase catalytic core"/>
    <property type="match status" value="1"/>
</dbReference>
<dbReference type="InterPro" id="IPR050090">
    <property type="entry name" value="Tyrosine_recombinase_XerCD"/>
</dbReference>
<feature type="domain" description="Core-binding (CB)" evidence="7">
    <location>
        <begin position="4"/>
        <end position="87"/>
    </location>
</feature>
<dbReference type="RefSeq" id="WP_092460145.1">
    <property type="nucleotide sequence ID" value="NZ_FPCJ01000001.1"/>
</dbReference>
<evidence type="ECO:0000256" key="5">
    <source>
        <dbReference type="PROSITE-ProRule" id="PRU01248"/>
    </source>
</evidence>
<evidence type="ECO:0000259" key="7">
    <source>
        <dbReference type="PROSITE" id="PS51900"/>
    </source>
</evidence>
<dbReference type="InterPro" id="IPR002104">
    <property type="entry name" value="Integrase_catalytic"/>
</dbReference>
<reference evidence="9" key="1">
    <citation type="submission" date="2016-10" db="EMBL/GenBank/DDBJ databases">
        <authorList>
            <person name="Varghese N."/>
            <person name="Submissions S."/>
        </authorList>
    </citation>
    <scope>NUCLEOTIDE SEQUENCE [LARGE SCALE GENOMIC DNA]</scope>
    <source>
        <strain evidence="9">DSM 14807</strain>
    </source>
</reference>
<dbReference type="PANTHER" id="PTHR30349:SF41">
    <property type="entry name" value="INTEGRASE_RECOMBINASE PROTEIN MJ0367-RELATED"/>
    <property type="match status" value="1"/>
</dbReference>
<dbReference type="SUPFAM" id="SSF56349">
    <property type="entry name" value="DNA breaking-rejoining enzymes"/>
    <property type="match status" value="1"/>
</dbReference>
<evidence type="ECO:0000313" key="8">
    <source>
        <dbReference type="EMBL" id="SFV34315.1"/>
    </source>
</evidence>
<keyword evidence="3 5" id="KW-0238">DNA-binding</keyword>
<dbReference type="Pfam" id="PF13495">
    <property type="entry name" value="Phage_int_SAM_4"/>
    <property type="match status" value="1"/>
</dbReference>
<feature type="domain" description="Tyr recombinase" evidence="6">
    <location>
        <begin position="104"/>
        <end position="276"/>
    </location>
</feature>
<keyword evidence="9" id="KW-1185">Reference proteome</keyword>
<dbReference type="GO" id="GO:0015074">
    <property type="term" value="P:DNA integration"/>
    <property type="evidence" value="ECO:0007669"/>
    <property type="project" value="UniProtKB-KW"/>
</dbReference>
<dbReference type="InterPro" id="IPR011010">
    <property type="entry name" value="DNA_brk_join_enz"/>
</dbReference>
<dbReference type="AlphaFoldDB" id="A0A1I7NI17"/>
<sequence>MQSALKQKILQDFTKLMVTTGYAPSSIRSYKNAISQFLDALPDIDPEQISIHDIKYFLHTKINQNNISPSYQKVLAGAVQFLYNHVWCKNYQLNDLYPRCREYKLPVVLSKEEVQKIIQSCNNIKHKAILATIYGAGLKLSECLNLTIRDIDSQRMLVRITQSNGKQVRYVPLSKNLWKLISAYRKMHRTKHYLFEGQKGEKYASRSVQNAFKIALKKSGVQKNATVHSLRHSYATHLLESGMDIHIVRALLGHSNIKTTQIYTQISKFTMQKLHNPLDDGWMTID</sequence>
<organism evidence="8 9">
    <name type="scientific">Thermoflavifilum thermophilum</name>
    <dbReference type="NCBI Taxonomy" id="1393122"/>
    <lineage>
        <taxon>Bacteria</taxon>
        <taxon>Pseudomonadati</taxon>
        <taxon>Bacteroidota</taxon>
        <taxon>Chitinophagia</taxon>
        <taxon>Chitinophagales</taxon>
        <taxon>Chitinophagaceae</taxon>
        <taxon>Thermoflavifilum</taxon>
    </lineage>
</organism>
<proteinExistence type="inferred from homology"/>
<dbReference type="Pfam" id="PF00589">
    <property type="entry name" value="Phage_integrase"/>
    <property type="match status" value="1"/>
</dbReference>
<evidence type="ECO:0000313" key="9">
    <source>
        <dbReference type="Proteomes" id="UP000199537"/>
    </source>
</evidence>
<keyword evidence="2" id="KW-0229">DNA integration</keyword>
<dbReference type="InterPro" id="IPR013762">
    <property type="entry name" value="Integrase-like_cat_sf"/>
</dbReference>
<evidence type="ECO:0000256" key="4">
    <source>
        <dbReference type="ARBA" id="ARBA00023172"/>
    </source>
</evidence>
<comment type="similarity">
    <text evidence="1">Belongs to the 'phage' integrase family.</text>
</comment>
<dbReference type="GO" id="GO:0003677">
    <property type="term" value="F:DNA binding"/>
    <property type="evidence" value="ECO:0007669"/>
    <property type="project" value="UniProtKB-UniRule"/>
</dbReference>
<name>A0A1I7NI17_9BACT</name>
<accession>A0A1I7NI17</accession>
<dbReference type="InterPro" id="IPR004107">
    <property type="entry name" value="Integrase_SAM-like_N"/>
</dbReference>
<dbReference type="STRING" id="1393122.SAMN05660895_1964"/>
<dbReference type="Proteomes" id="UP000199537">
    <property type="component" value="Unassembled WGS sequence"/>
</dbReference>
<dbReference type="PROSITE" id="PS51900">
    <property type="entry name" value="CB"/>
    <property type="match status" value="1"/>
</dbReference>
<gene>
    <name evidence="8" type="ORF">SAMN05660895_1964</name>
</gene>
<evidence type="ECO:0000256" key="3">
    <source>
        <dbReference type="ARBA" id="ARBA00023125"/>
    </source>
</evidence>
<dbReference type="OrthoDB" id="9801717at2"/>
<dbReference type="InterPro" id="IPR010998">
    <property type="entry name" value="Integrase_recombinase_N"/>
</dbReference>
<evidence type="ECO:0000256" key="1">
    <source>
        <dbReference type="ARBA" id="ARBA00008857"/>
    </source>
</evidence>
<evidence type="ECO:0000259" key="6">
    <source>
        <dbReference type="PROSITE" id="PS51898"/>
    </source>
</evidence>
<dbReference type="PROSITE" id="PS51898">
    <property type="entry name" value="TYR_RECOMBINASE"/>
    <property type="match status" value="1"/>
</dbReference>